<dbReference type="Proteomes" id="UP000434957">
    <property type="component" value="Unassembled WGS sequence"/>
</dbReference>
<feature type="domain" description="DUF7869" evidence="2">
    <location>
        <begin position="446"/>
        <end position="618"/>
    </location>
</feature>
<keyword evidence="4" id="KW-1185">Reference proteome</keyword>
<dbReference type="InterPro" id="IPR057191">
    <property type="entry name" value="DUF7869"/>
</dbReference>
<proteinExistence type="predicted"/>
<organism evidence="3 4">
    <name type="scientific">Phytophthora rubi</name>
    <dbReference type="NCBI Taxonomy" id="129364"/>
    <lineage>
        <taxon>Eukaryota</taxon>
        <taxon>Sar</taxon>
        <taxon>Stramenopiles</taxon>
        <taxon>Oomycota</taxon>
        <taxon>Peronosporomycetes</taxon>
        <taxon>Peronosporales</taxon>
        <taxon>Peronosporaceae</taxon>
        <taxon>Phytophthora</taxon>
    </lineage>
</organism>
<feature type="compositionally biased region" description="Low complexity" evidence="1">
    <location>
        <begin position="27"/>
        <end position="42"/>
    </location>
</feature>
<reference evidence="3 4" key="1">
    <citation type="submission" date="2018-08" db="EMBL/GenBank/DDBJ databases">
        <title>Genomic investigation of the strawberry pathogen Phytophthora fragariae indicates pathogenicity is determined by transcriptional variation in three key races.</title>
        <authorList>
            <person name="Adams T.M."/>
            <person name="Armitage A.D."/>
            <person name="Sobczyk M.K."/>
            <person name="Bates H.J."/>
            <person name="Dunwell J.M."/>
            <person name="Nellist C.F."/>
            <person name="Harrison R.J."/>
        </authorList>
    </citation>
    <scope>NUCLEOTIDE SEQUENCE [LARGE SCALE GENOMIC DNA]</scope>
    <source>
        <strain evidence="3 4">SCRP333</strain>
    </source>
</reference>
<dbReference type="PANTHER" id="PTHR34415">
    <property type="entry name" value="INTEGRASE CATALYTIC DOMAIN-CONTAINING PROTEIN"/>
    <property type="match status" value="1"/>
</dbReference>
<protein>
    <recommendedName>
        <fullName evidence="2">DUF7869 domain-containing protein</fullName>
    </recommendedName>
</protein>
<dbReference type="Pfam" id="PF25273">
    <property type="entry name" value="DUF7869"/>
    <property type="match status" value="1"/>
</dbReference>
<sequence length="622" mass="68431">MSTSAPTESRTDTTEPHGSPPRTAAIASTASEPPLAASASDLAAEHPSSDSANLAGTSESSRSGQGGPIPPPANSAQASTGTRRLLGSLRDAPDDSGGEFSDDDSAWEPVSEDDASSVEADVVDEEGGCASSEESSLDESIISCDDDLRARVTALIQADACDDHCLRGKVVDLEHFLMSLDHMSPNEKKQSVLTALALLMKTDTAVRRRGTGVRQTFTYYLPLVGRVCRDVWCSVYGVSTATITRYRRQIQAGAFSVQAHRGKMNLNASKIDIRWLAQWFRGFAATLGDVVPVRVRSQETIDGVVRKRYSAEDYTLLPAFFTWDQLYTEMQNYVGENEMDVRMPQPSTFRKLLQSCCPTIRIRSPRSNVCDVCSILYSRMKSGVTADLTEELGVHTAAAKTMRKEYQNDLEAASDERAVIVMDFSQNLTLPSVSATPSQWYFLSLVNVYLFGIYYANKNIQYNYVYEESVAGKGTDEVNSMLFHFIQKIVVANGHQKLTIYADNCGGQNKNNFVVKMLLGLAQMGELETIDLKFFIKGHTKNAVDRGFGHIRKKFAREDVWTMDQLLEVVNAASSSALVHVPKENAVMKVFRTAVQEAYKDMKSVQSYQIFGMATDNPGVVS</sequence>
<evidence type="ECO:0000313" key="4">
    <source>
        <dbReference type="Proteomes" id="UP000434957"/>
    </source>
</evidence>
<name>A0A6A4BEQ3_9STRA</name>
<evidence type="ECO:0000313" key="3">
    <source>
        <dbReference type="EMBL" id="KAE9272860.1"/>
    </source>
</evidence>
<feature type="compositionally biased region" description="Acidic residues" evidence="1">
    <location>
        <begin position="94"/>
        <end position="127"/>
    </location>
</feature>
<evidence type="ECO:0000256" key="1">
    <source>
        <dbReference type="SAM" id="MobiDB-lite"/>
    </source>
</evidence>
<dbReference type="EMBL" id="QXFT01005390">
    <property type="protein sequence ID" value="KAE9272860.1"/>
    <property type="molecule type" value="Genomic_DNA"/>
</dbReference>
<feature type="non-terminal residue" evidence="3">
    <location>
        <position position="622"/>
    </location>
</feature>
<feature type="compositionally biased region" description="Polar residues" evidence="1">
    <location>
        <begin position="49"/>
        <end position="63"/>
    </location>
</feature>
<dbReference type="PANTHER" id="PTHR34415:SF1">
    <property type="entry name" value="INTEGRASE CATALYTIC DOMAIN-CONTAINING PROTEIN"/>
    <property type="match status" value="1"/>
</dbReference>
<comment type="caution">
    <text evidence="3">The sequence shown here is derived from an EMBL/GenBank/DDBJ whole genome shotgun (WGS) entry which is preliminary data.</text>
</comment>
<evidence type="ECO:0000259" key="2">
    <source>
        <dbReference type="Pfam" id="PF25273"/>
    </source>
</evidence>
<accession>A0A6A4BEQ3</accession>
<gene>
    <name evidence="3" type="ORF">PR003_g30074</name>
</gene>
<dbReference type="AlphaFoldDB" id="A0A6A4BEQ3"/>
<feature type="region of interest" description="Disordered" evidence="1">
    <location>
        <begin position="1"/>
        <end position="136"/>
    </location>
</feature>